<evidence type="ECO:0000313" key="10">
    <source>
        <dbReference type="EMBL" id="REK73353.1"/>
    </source>
</evidence>
<dbReference type="SUPFAM" id="SSF56645">
    <property type="entry name" value="Acyl-CoA dehydrogenase NM domain-like"/>
    <property type="match status" value="1"/>
</dbReference>
<comment type="cofactor">
    <cofactor evidence="1 6">
        <name>FAD</name>
        <dbReference type="ChEBI" id="CHEBI:57692"/>
    </cofactor>
</comment>
<dbReference type="PANTHER" id="PTHR43292">
    <property type="entry name" value="ACYL-COA DEHYDROGENASE"/>
    <property type="match status" value="1"/>
</dbReference>
<name>A0A371PBR5_9ACTN</name>
<evidence type="ECO:0000259" key="7">
    <source>
        <dbReference type="Pfam" id="PF00441"/>
    </source>
</evidence>
<dbReference type="InterPro" id="IPR052161">
    <property type="entry name" value="Mycobact_Acyl-CoA_DH"/>
</dbReference>
<dbReference type="Gene3D" id="1.20.140.10">
    <property type="entry name" value="Butyryl-CoA Dehydrogenase, subunit A, domain 3"/>
    <property type="match status" value="1"/>
</dbReference>
<comment type="similarity">
    <text evidence="2 6">Belongs to the acyl-CoA dehydrogenase family.</text>
</comment>
<sequence>MDLTLTPDQASFQDEVRTWLRAHVPTERLASPGTPEGLEQHRSWERTMFEAGLAAVHWPREHGGRGLGPIETSIFYDEYLAAGAPDRLNRLALGLAGPTLIECGDEAQRERWLSNMLSCDEIWCQGFSEPGAGSDLASLRTRGVVDGDRLRVDGQKIWTSHSQFADWIFALVRTDPEAPKHRGITFVMIDRHSPGVDVRPIRQMNHSSSFAEVYFDDVEVPLENVVGELNDGWRVAMVALTNERSSNLNTAAHFERLLGEVIDLVPPERRRDPRIAAEIGRFHEEIEAYRYLTLRTLTELSKGRRPGIQSSMGKLWWSEMQTRIHELGLEMLGDDAELLDPADAPGGFVHRYWLGRAAHIYAGSNEIQRNIIAERWLGLPKGR</sequence>
<dbReference type="InterPro" id="IPR036250">
    <property type="entry name" value="AcylCo_DH-like_C"/>
</dbReference>
<evidence type="ECO:0000256" key="3">
    <source>
        <dbReference type="ARBA" id="ARBA00022630"/>
    </source>
</evidence>
<dbReference type="GO" id="GO:0050660">
    <property type="term" value="F:flavin adenine dinucleotide binding"/>
    <property type="evidence" value="ECO:0007669"/>
    <property type="project" value="InterPro"/>
</dbReference>
<dbReference type="InterPro" id="IPR046373">
    <property type="entry name" value="Acyl-CoA_Oxase/DH_mid-dom_sf"/>
</dbReference>
<evidence type="ECO:0000259" key="8">
    <source>
        <dbReference type="Pfam" id="PF02770"/>
    </source>
</evidence>
<evidence type="ECO:0000256" key="6">
    <source>
        <dbReference type="RuleBase" id="RU362125"/>
    </source>
</evidence>
<dbReference type="GO" id="GO:0016627">
    <property type="term" value="F:oxidoreductase activity, acting on the CH-CH group of donors"/>
    <property type="evidence" value="ECO:0007669"/>
    <property type="project" value="InterPro"/>
</dbReference>
<dbReference type="InterPro" id="IPR037069">
    <property type="entry name" value="AcylCoA_DH/ox_N_sf"/>
</dbReference>
<dbReference type="InterPro" id="IPR009100">
    <property type="entry name" value="AcylCoA_DH/oxidase_NM_dom_sf"/>
</dbReference>
<dbReference type="PANTHER" id="PTHR43292:SF3">
    <property type="entry name" value="ACYL-COA DEHYDROGENASE FADE29"/>
    <property type="match status" value="1"/>
</dbReference>
<evidence type="ECO:0000313" key="11">
    <source>
        <dbReference type="Proteomes" id="UP000265581"/>
    </source>
</evidence>
<dbReference type="Proteomes" id="UP000265581">
    <property type="component" value="Unassembled WGS sequence"/>
</dbReference>
<evidence type="ECO:0000256" key="4">
    <source>
        <dbReference type="ARBA" id="ARBA00022827"/>
    </source>
</evidence>
<keyword evidence="3 6" id="KW-0285">Flavoprotein</keyword>
<keyword evidence="11" id="KW-1185">Reference proteome</keyword>
<dbReference type="Pfam" id="PF02771">
    <property type="entry name" value="Acyl-CoA_dh_N"/>
    <property type="match status" value="1"/>
</dbReference>
<dbReference type="InterPro" id="IPR013786">
    <property type="entry name" value="AcylCoA_DH/ox_N"/>
</dbReference>
<reference evidence="10 11" key="1">
    <citation type="submission" date="2018-08" db="EMBL/GenBank/DDBJ databases">
        <title>Aeromicrobium sp. M2KJ-4, whole genome shotgun sequence.</title>
        <authorList>
            <person name="Tuo L."/>
        </authorList>
    </citation>
    <scope>NUCLEOTIDE SEQUENCE [LARGE SCALE GENOMIC DNA]</scope>
    <source>
        <strain evidence="10 11">M2KJ-4</strain>
    </source>
</reference>
<organism evidence="10 11">
    <name type="scientific">Aeromicrobium endophyticum</name>
    <dbReference type="NCBI Taxonomy" id="2292704"/>
    <lineage>
        <taxon>Bacteria</taxon>
        <taxon>Bacillati</taxon>
        <taxon>Actinomycetota</taxon>
        <taxon>Actinomycetes</taxon>
        <taxon>Propionibacteriales</taxon>
        <taxon>Nocardioidaceae</taxon>
        <taxon>Aeromicrobium</taxon>
    </lineage>
</organism>
<dbReference type="EMBL" id="QUBR01000001">
    <property type="protein sequence ID" value="REK73353.1"/>
    <property type="molecule type" value="Genomic_DNA"/>
</dbReference>
<evidence type="ECO:0000256" key="1">
    <source>
        <dbReference type="ARBA" id="ARBA00001974"/>
    </source>
</evidence>
<protein>
    <submittedName>
        <fullName evidence="10">Acyl-CoA dehydrogenase</fullName>
    </submittedName>
</protein>
<feature type="domain" description="Acyl-CoA oxidase/dehydrogenase middle" evidence="8">
    <location>
        <begin position="124"/>
        <end position="218"/>
    </location>
</feature>
<evidence type="ECO:0000259" key="9">
    <source>
        <dbReference type="Pfam" id="PF02771"/>
    </source>
</evidence>
<dbReference type="FunFam" id="2.40.110.10:FF:000011">
    <property type="entry name" value="Acyl-CoA dehydrogenase FadE34"/>
    <property type="match status" value="1"/>
</dbReference>
<keyword evidence="5 6" id="KW-0560">Oxidoreductase</keyword>
<gene>
    <name evidence="10" type="ORF">DX116_07315</name>
</gene>
<keyword evidence="4 6" id="KW-0274">FAD</keyword>
<dbReference type="SUPFAM" id="SSF47203">
    <property type="entry name" value="Acyl-CoA dehydrogenase C-terminal domain-like"/>
    <property type="match status" value="1"/>
</dbReference>
<comment type="caution">
    <text evidence="10">The sequence shown here is derived from an EMBL/GenBank/DDBJ whole genome shotgun (WGS) entry which is preliminary data.</text>
</comment>
<dbReference type="InterPro" id="IPR006091">
    <property type="entry name" value="Acyl-CoA_Oxase/DH_mid-dom"/>
</dbReference>
<dbReference type="InterPro" id="IPR009075">
    <property type="entry name" value="AcylCo_DH/oxidase_C"/>
</dbReference>
<feature type="domain" description="Acyl-CoA dehydrogenase/oxidase C-terminal" evidence="7">
    <location>
        <begin position="230"/>
        <end position="376"/>
    </location>
</feature>
<dbReference type="Pfam" id="PF00441">
    <property type="entry name" value="Acyl-CoA_dh_1"/>
    <property type="match status" value="1"/>
</dbReference>
<evidence type="ECO:0000256" key="5">
    <source>
        <dbReference type="ARBA" id="ARBA00023002"/>
    </source>
</evidence>
<dbReference type="OrthoDB" id="3964153at2"/>
<feature type="domain" description="Acyl-CoA dehydrogenase/oxidase N-terminal" evidence="9">
    <location>
        <begin position="6"/>
        <end position="118"/>
    </location>
</feature>
<dbReference type="Pfam" id="PF02770">
    <property type="entry name" value="Acyl-CoA_dh_M"/>
    <property type="match status" value="1"/>
</dbReference>
<accession>A0A371PBR5</accession>
<dbReference type="AlphaFoldDB" id="A0A371PBR5"/>
<evidence type="ECO:0000256" key="2">
    <source>
        <dbReference type="ARBA" id="ARBA00009347"/>
    </source>
</evidence>
<proteinExistence type="inferred from homology"/>
<dbReference type="RefSeq" id="WP_119703464.1">
    <property type="nucleotide sequence ID" value="NZ_JBHSOI010000001.1"/>
</dbReference>
<dbReference type="Gene3D" id="1.10.540.10">
    <property type="entry name" value="Acyl-CoA dehydrogenase/oxidase, N-terminal domain"/>
    <property type="match status" value="1"/>
</dbReference>
<dbReference type="Gene3D" id="2.40.110.10">
    <property type="entry name" value="Butyryl-CoA Dehydrogenase, subunit A, domain 2"/>
    <property type="match status" value="1"/>
</dbReference>
<dbReference type="GO" id="GO:0005886">
    <property type="term" value="C:plasma membrane"/>
    <property type="evidence" value="ECO:0007669"/>
    <property type="project" value="TreeGrafter"/>
</dbReference>